<sequence length="897" mass="96328">MRANGSTAALAPPLVKATSSTSSPSPSPSPKATGLKAKATHAASSSQAEVDDKSVFFPPVTVALEHGKATAADPTKHLNDGEPDVASSASAASSPARPKLLRLDHQGDSEGVESLTRRLKSAIGQDLLVTNSAGVDDGSRQDLDLARRAAPEGPTTQGGINTVLSSASSSTSTRAADIVPQSKSVDIEEADTGRWGWTTLTSISATLRFDSLRFRDEGSETAVTASQKTPLTALPPPPSSSSLSSSSSSYSSSGPSSSIRKWWGKRPESSSALKIEANALGAGSPPFISSDAQGSTRAEEAAPLPAMPKGSFPVSKSRNSRREKPLSDKLREGGETGRLSDIQEQRANLDEALGDDQGSFPTRQYLIITSAGKPVFLSHLGRSRPKGINKAVARPSVSSDARTGRSLDCQASTVDEEDDAATARCGVVQALISNYASLGSEKLHEMSKQVLELPAKSRIAFLLRPPLFLVAISRWGEAHSTLRQHLDLLHLAILSIVSASQLQRHFDRSAGFDLRRLLEGTDGILDSMVSHVQRDMTTVLSAIQTLKLDPTLRDDVGLALVPPKGDARPKDVLYAMLLSGQRIVTLARPKRHNVHPADCHLLVNTVYATKAMRESGTESWIPICLPKFAPQGFVHAHVTFIDGNVDGVETSLDLALVLVTGNKEGFSEMSAWKSHIIEKLRGSGILSRLATALNADATYSADDLAVAGLRHFVFKWRHNILATSPDFENPYSLESEAHHRLMTLYSIAHDRVLGIQERKRQEEEEDEEMIKANGNDADAPAPDRGDDKGVVEGSPLHGSDLRPGTPPIRPKSVLHYTSQERSTSRKATKRPRALPPSMHFLATSSEAVLAWSTMTFELYMVTSPHLSHSALVAAAKAIVKWIKAHEHELFLISTPVF</sequence>
<feature type="compositionally biased region" description="Polar residues" evidence="4">
    <location>
        <begin position="154"/>
        <end position="164"/>
    </location>
</feature>
<comment type="function">
    <text evidence="3">Required for multiple vacuole delivery pathways including the cytoplasm to vacuole transport (Cvt), autophagy, pexophagy and endocytosis.</text>
</comment>
<proteinExistence type="inferred from homology"/>
<name>A0A316Z195_9BASI</name>
<dbReference type="GO" id="GO:0016192">
    <property type="term" value="P:vesicle-mediated transport"/>
    <property type="evidence" value="ECO:0007669"/>
    <property type="project" value="InterPro"/>
</dbReference>
<keyword evidence="9" id="KW-1185">Reference proteome</keyword>
<feature type="region of interest" description="Disordered" evidence="4">
    <location>
        <begin position="69"/>
        <end position="109"/>
    </location>
</feature>
<dbReference type="OrthoDB" id="272411at2759"/>
<keyword evidence="3" id="KW-0472">Membrane</keyword>
<dbReference type="GO" id="GO:0006623">
    <property type="term" value="P:protein targeting to vacuole"/>
    <property type="evidence" value="ECO:0007669"/>
    <property type="project" value="UniProtKB-UniRule"/>
</dbReference>
<feature type="region of interest" description="Disordered" evidence="4">
    <location>
        <begin position="220"/>
        <end position="263"/>
    </location>
</feature>
<feature type="compositionally biased region" description="Low complexity" evidence="4">
    <location>
        <begin position="240"/>
        <end position="258"/>
    </location>
</feature>
<dbReference type="GeneID" id="37042605"/>
<keyword evidence="3" id="KW-0926">Vacuole</keyword>
<evidence type="ECO:0000259" key="6">
    <source>
        <dbReference type="Pfam" id="PF19037"/>
    </source>
</evidence>
<organism evidence="8 9">
    <name type="scientific">Acaromyces ingoldii</name>
    <dbReference type="NCBI Taxonomy" id="215250"/>
    <lineage>
        <taxon>Eukaryota</taxon>
        <taxon>Fungi</taxon>
        <taxon>Dikarya</taxon>
        <taxon>Basidiomycota</taxon>
        <taxon>Ustilaginomycotina</taxon>
        <taxon>Exobasidiomycetes</taxon>
        <taxon>Exobasidiales</taxon>
        <taxon>Cryptobasidiaceae</taxon>
        <taxon>Acaromyces</taxon>
    </lineage>
</organism>
<feature type="domain" description="FUZ/MON1/HPS1 first Longin" evidence="5">
    <location>
        <begin position="364"/>
        <end position="527"/>
    </location>
</feature>
<dbReference type="AlphaFoldDB" id="A0A316Z195"/>
<dbReference type="InterPro" id="IPR004353">
    <property type="entry name" value="Mon1"/>
</dbReference>
<dbReference type="PANTHER" id="PTHR13027">
    <property type="entry name" value="SAND PROTEIN-RELATED"/>
    <property type="match status" value="1"/>
</dbReference>
<feature type="region of interest" description="Disordered" evidence="4">
    <location>
        <begin position="150"/>
        <end position="179"/>
    </location>
</feature>
<keyword evidence="3" id="KW-0653">Protein transport</keyword>
<dbReference type="GO" id="GO:0032585">
    <property type="term" value="C:multivesicular body membrane"/>
    <property type="evidence" value="ECO:0007669"/>
    <property type="project" value="UniProtKB-SubCell"/>
</dbReference>
<comment type="subcellular location">
    <subcellularLocation>
        <location evidence="3">Endosome</location>
        <location evidence="3">Multivesicular body membrane</location>
        <topology evidence="3">Peripheral membrane protein</topology>
    </subcellularLocation>
    <subcellularLocation>
        <location evidence="1 3">Prevacuolar compartment membrane</location>
        <topology evidence="1 3">Peripheral membrane protein</topology>
    </subcellularLocation>
    <subcellularLocation>
        <location evidence="3">Vacuole membrane</location>
        <topology evidence="3">Peripheral membrane protein</topology>
    </subcellularLocation>
</comment>
<reference evidence="8 9" key="1">
    <citation type="journal article" date="2018" name="Mol. Biol. Evol.">
        <title>Broad Genomic Sampling Reveals a Smut Pathogenic Ancestry of the Fungal Clade Ustilaginomycotina.</title>
        <authorList>
            <person name="Kijpornyongpan T."/>
            <person name="Mondo S.J."/>
            <person name="Barry K."/>
            <person name="Sandor L."/>
            <person name="Lee J."/>
            <person name="Lipzen A."/>
            <person name="Pangilinan J."/>
            <person name="LaButti K."/>
            <person name="Hainaut M."/>
            <person name="Henrissat B."/>
            <person name="Grigoriev I.V."/>
            <person name="Spatafora J.W."/>
            <person name="Aime M.C."/>
        </authorList>
    </citation>
    <scope>NUCLEOTIDE SEQUENCE [LARGE SCALE GENOMIC DNA]</scope>
    <source>
        <strain evidence="8 9">MCA 4198</strain>
    </source>
</reference>
<dbReference type="InterPro" id="IPR043970">
    <property type="entry name" value="FUZ/MON1/HPS1_longin_3"/>
</dbReference>
<dbReference type="EMBL" id="KZ819634">
    <property type="protein sequence ID" value="PWN93945.1"/>
    <property type="molecule type" value="Genomic_DNA"/>
</dbReference>
<feature type="region of interest" description="Disordered" evidence="4">
    <location>
        <begin position="282"/>
        <end position="342"/>
    </location>
</feature>
<evidence type="ECO:0000313" key="9">
    <source>
        <dbReference type="Proteomes" id="UP000245768"/>
    </source>
</evidence>
<dbReference type="PRINTS" id="PR01546">
    <property type="entry name" value="YEAST73DUF"/>
</dbReference>
<feature type="domain" description="FUZ/MON1/HPS1 second Longin" evidence="6">
    <location>
        <begin position="570"/>
        <end position="677"/>
    </location>
</feature>
<feature type="domain" description="FUZ/MON1/HPS1 third Longin" evidence="7">
    <location>
        <begin position="708"/>
        <end position="886"/>
    </location>
</feature>
<feature type="compositionally biased region" description="Basic and acidic residues" evidence="4">
    <location>
        <begin position="781"/>
        <end position="790"/>
    </location>
</feature>
<dbReference type="RefSeq" id="XP_025381143.1">
    <property type="nucleotide sequence ID" value="XM_025520689.1"/>
</dbReference>
<feature type="compositionally biased region" description="Polar residues" evidence="4">
    <location>
        <begin position="221"/>
        <end position="230"/>
    </location>
</feature>
<dbReference type="InterPro" id="IPR043972">
    <property type="entry name" value="FUZ/MON1/HPS1_longin_1"/>
</dbReference>
<feature type="compositionally biased region" description="Low complexity" evidence="4">
    <location>
        <begin position="86"/>
        <end position="96"/>
    </location>
</feature>
<keyword evidence="3" id="KW-0813">Transport</keyword>
<evidence type="ECO:0000256" key="4">
    <source>
        <dbReference type="SAM" id="MobiDB-lite"/>
    </source>
</evidence>
<feature type="region of interest" description="Disordered" evidence="4">
    <location>
        <begin position="758"/>
        <end position="834"/>
    </location>
</feature>
<dbReference type="Pfam" id="PF19038">
    <property type="entry name" value="Fuz_longin_3"/>
    <property type="match status" value="1"/>
</dbReference>
<evidence type="ECO:0000259" key="5">
    <source>
        <dbReference type="Pfam" id="PF19036"/>
    </source>
</evidence>
<comment type="similarity">
    <text evidence="3">Belongs to the MON1/SAND family.</text>
</comment>
<dbReference type="STRING" id="215250.A0A316Z195"/>
<dbReference type="GO" id="GO:0006914">
    <property type="term" value="P:autophagy"/>
    <property type="evidence" value="ECO:0007669"/>
    <property type="project" value="UniProtKB-UniRule"/>
</dbReference>
<dbReference type="Pfam" id="PF19037">
    <property type="entry name" value="Fuz_longin_2"/>
    <property type="match status" value="1"/>
</dbReference>
<accession>A0A316Z195</accession>
<evidence type="ECO:0000259" key="7">
    <source>
        <dbReference type="Pfam" id="PF19038"/>
    </source>
</evidence>
<dbReference type="Proteomes" id="UP000245768">
    <property type="component" value="Unassembled WGS sequence"/>
</dbReference>
<dbReference type="GO" id="GO:0035658">
    <property type="term" value="C:Mon1-Ccz1 complex"/>
    <property type="evidence" value="ECO:0007669"/>
    <property type="project" value="TreeGrafter"/>
</dbReference>
<dbReference type="Pfam" id="PF19036">
    <property type="entry name" value="Fuz_longin_1"/>
    <property type="match status" value="1"/>
</dbReference>
<feature type="region of interest" description="Disordered" evidence="4">
    <location>
        <begin position="1"/>
        <end position="54"/>
    </location>
</feature>
<dbReference type="GO" id="GO:0000329">
    <property type="term" value="C:fungal-type vacuole membrane"/>
    <property type="evidence" value="ECO:0007669"/>
    <property type="project" value="TreeGrafter"/>
</dbReference>
<evidence type="ECO:0000256" key="1">
    <source>
        <dbReference type="ARBA" id="ARBA00004380"/>
    </source>
</evidence>
<evidence type="ECO:0000256" key="3">
    <source>
        <dbReference type="RuleBase" id="RU367048"/>
    </source>
</evidence>
<dbReference type="PANTHER" id="PTHR13027:SF7">
    <property type="entry name" value="VACUOLAR FUSION PROTEIN MON1 HOMOLOG"/>
    <property type="match status" value="1"/>
</dbReference>
<evidence type="ECO:0000256" key="2">
    <source>
        <dbReference type="ARBA" id="ARBA00018132"/>
    </source>
</evidence>
<feature type="compositionally biased region" description="Basic and acidic residues" evidence="4">
    <location>
        <begin position="320"/>
        <end position="335"/>
    </location>
</feature>
<dbReference type="InterPro" id="IPR043971">
    <property type="entry name" value="FUZ/MON1/HPS1_longin_2"/>
</dbReference>
<feature type="compositionally biased region" description="Low complexity" evidence="4">
    <location>
        <begin position="165"/>
        <end position="176"/>
    </location>
</feature>
<gene>
    <name evidence="8" type="ORF">FA10DRAFT_264541</name>
</gene>
<keyword evidence="3" id="KW-0967">Endosome</keyword>
<evidence type="ECO:0000313" key="8">
    <source>
        <dbReference type="EMBL" id="PWN93945.1"/>
    </source>
</evidence>
<keyword evidence="3" id="KW-0072">Autophagy</keyword>
<protein>
    <recommendedName>
        <fullName evidence="2 3">Vacuolar fusion protein MON1</fullName>
    </recommendedName>
</protein>
<dbReference type="InParanoid" id="A0A316Z195"/>